<dbReference type="AlphaFoldDB" id="A0A3M7P5Q5"/>
<dbReference type="Proteomes" id="UP000276133">
    <property type="component" value="Unassembled WGS sequence"/>
</dbReference>
<sequence>MISKIIWTLKSNNLVCVYKLELIMIYCLRNKRNLKKSRLIIFFLCIEVNFIDIKLYNCLNSELFKRNKSLKKVKKKQKKSRKVNSILILHLCYLKTLIN</sequence>
<accession>A0A3M7P5Q5</accession>
<proteinExistence type="predicted"/>
<organism evidence="1 2">
    <name type="scientific">Brachionus plicatilis</name>
    <name type="common">Marine rotifer</name>
    <name type="synonym">Brachionus muelleri</name>
    <dbReference type="NCBI Taxonomy" id="10195"/>
    <lineage>
        <taxon>Eukaryota</taxon>
        <taxon>Metazoa</taxon>
        <taxon>Spiralia</taxon>
        <taxon>Gnathifera</taxon>
        <taxon>Rotifera</taxon>
        <taxon>Eurotatoria</taxon>
        <taxon>Monogononta</taxon>
        <taxon>Pseudotrocha</taxon>
        <taxon>Ploima</taxon>
        <taxon>Brachionidae</taxon>
        <taxon>Brachionus</taxon>
    </lineage>
</organism>
<name>A0A3M7P5Q5_BRAPC</name>
<keyword evidence="2" id="KW-1185">Reference proteome</keyword>
<comment type="caution">
    <text evidence="1">The sequence shown here is derived from an EMBL/GenBank/DDBJ whole genome shotgun (WGS) entry which is preliminary data.</text>
</comment>
<evidence type="ECO:0000313" key="2">
    <source>
        <dbReference type="Proteomes" id="UP000276133"/>
    </source>
</evidence>
<protein>
    <submittedName>
        <fullName evidence="1">Uncharacterized protein</fullName>
    </submittedName>
</protein>
<gene>
    <name evidence="1" type="ORF">BpHYR1_019674</name>
</gene>
<dbReference type="EMBL" id="REGN01013037">
    <property type="protein sequence ID" value="RMZ94461.1"/>
    <property type="molecule type" value="Genomic_DNA"/>
</dbReference>
<evidence type="ECO:0000313" key="1">
    <source>
        <dbReference type="EMBL" id="RMZ94461.1"/>
    </source>
</evidence>
<reference evidence="1 2" key="1">
    <citation type="journal article" date="2018" name="Sci. Rep.">
        <title>Genomic signatures of local adaptation to the degree of environmental predictability in rotifers.</title>
        <authorList>
            <person name="Franch-Gras L."/>
            <person name="Hahn C."/>
            <person name="Garcia-Roger E.M."/>
            <person name="Carmona M.J."/>
            <person name="Serra M."/>
            <person name="Gomez A."/>
        </authorList>
    </citation>
    <scope>NUCLEOTIDE SEQUENCE [LARGE SCALE GENOMIC DNA]</scope>
    <source>
        <strain evidence="1">HYR1</strain>
    </source>
</reference>